<feature type="compositionally biased region" description="Basic residues" evidence="10">
    <location>
        <begin position="48"/>
        <end position="62"/>
    </location>
</feature>
<comment type="subcellular location">
    <subcellularLocation>
        <location evidence="9">Nucleus</location>
    </subcellularLocation>
</comment>
<keyword evidence="5 9" id="KW-0862">Zinc</keyword>
<dbReference type="InterPro" id="IPR018289">
    <property type="entry name" value="MULE_transposase_dom"/>
</dbReference>
<sequence length="953" mass="109196">MYFLVPTKCYHSRGFPLKCYSLSSSMHDVSQALAHHEVAQLVRARAPAAHRPRRGLRRRRAARAPPPRIAPAAAAASIGARASASSAATAPPHTPPPAPPPRPGGLAEPERALVRHPRAPPPPRRATEKMSHHMASSPNRIRAPPSPRARAFCDDFSMEEPSKDGPEAVPVVGSPSPQNRQLETPEDSVIHSSTPKEWADAFAEKRNDFDRTQGQEDLPGREGPESIARDGPEPVTRKGKRAIALKAHEPVQVVAEGYEGEPRLGMAFRSPEEAFRYYDRYAHHAGFGIKIFSSRYLKDGNCRYLMLSCNKDGDVKYKMDYHMTKDAFKTNCMARIGMMRRNDGLLHVTKLISEHNHPLTPGKAKSFQSRKRKQYLGDKEGIEMPIEEYVQNSKESGERICNLKLMGRDREAIQEFFVEMQTKNSYFFQSVDLDEEGRIKNVFWADGISRKAYQYFNDVVLFDTTFLIDKFDVPLVSILGVNHHGQFVLLGCGLISEDTSDTYTWLFKTWLSCMNGNPPTAIITDQSEGIQEAIIKVFPRSRHRQCLWHILKRVQNNLQELANYEEIKESLEKVLYDSLRPHQFEEEWQNVTLRFGLEENEWIRSLYEDRRIWSPVFVKDSFWAGMSITIRGECMKSFFDGHVHQKTTIQQFLNNYKIIMQSKHDEEVQADYDSLHRSPQLVTQFYMEQQLCKFYTMEMFKTFQDEIKALTYCTPSLVKVDGLVSFFEVIDHTRVKDGLALEQKSYEVLYSENGFEFSCICGYFQFKGILCRHVLSVLNYQGVVEIPSKYIVERWKKDFKQINSIKHFPNEMVADGLVEQHENFRNQCLKLAEIGMLYDGRFKCAVKVVNEAIHKLLSDEAVCNEAQAEAASPEDGMNCHMVSFSLNENRNVGSETVGPLRRQILNHPQFQFFQDRVQTDQPTSSYRSGAEWGFQQYFHDTHLPGATPDPRSW</sequence>
<evidence type="ECO:0000256" key="3">
    <source>
        <dbReference type="ARBA" id="ARBA00022723"/>
    </source>
</evidence>
<dbReference type="GO" id="GO:0006355">
    <property type="term" value="P:regulation of DNA-templated transcription"/>
    <property type="evidence" value="ECO:0007669"/>
    <property type="project" value="UniProtKB-UniRule"/>
</dbReference>
<evidence type="ECO:0000256" key="6">
    <source>
        <dbReference type="ARBA" id="ARBA00023125"/>
    </source>
</evidence>
<dbReference type="InterPro" id="IPR031052">
    <property type="entry name" value="FHY3/FAR1"/>
</dbReference>
<feature type="compositionally biased region" description="Basic and acidic residues" evidence="10">
    <location>
        <begin position="210"/>
        <end position="236"/>
    </location>
</feature>
<organism evidence="12">
    <name type="scientific">Ananas comosus var. bracteatus</name>
    <name type="common">red pineapple</name>
    <dbReference type="NCBI Taxonomy" id="296719"/>
    <lineage>
        <taxon>Eukaryota</taxon>
        <taxon>Viridiplantae</taxon>
        <taxon>Streptophyta</taxon>
        <taxon>Embryophyta</taxon>
        <taxon>Tracheophyta</taxon>
        <taxon>Spermatophyta</taxon>
        <taxon>Magnoliopsida</taxon>
        <taxon>Liliopsida</taxon>
        <taxon>Poales</taxon>
        <taxon>Bromeliaceae</taxon>
        <taxon>Bromelioideae</taxon>
        <taxon>Ananas</taxon>
    </lineage>
</organism>
<gene>
    <name evidence="12" type="ORF">CB5_LOCUS28874</name>
</gene>
<feature type="region of interest" description="Disordered" evidence="10">
    <location>
        <begin position="210"/>
        <end position="238"/>
    </location>
</feature>
<keyword evidence="6" id="KW-0238">DNA-binding</keyword>
<evidence type="ECO:0000256" key="9">
    <source>
        <dbReference type="RuleBase" id="RU367018"/>
    </source>
</evidence>
<evidence type="ECO:0000256" key="1">
    <source>
        <dbReference type="ARBA" id="ARBA00005889"/>
    </source>
</evidence>
<dbReference type="InterPro" id="IPR004330">
    <property type="entry name" value="FAR1_DNA_bnd_dom"/>
</dbReference>
<dbReference type="Pfam" id="PF10551">
    <property type="entry name" value="MULE"/>
    <property type="match status" value="1"/>
</dbReference>
<dbReference type="PROSITE" id="PS01007">
    <property type="entry name" value="TRANSPOSASE_MUTATOR"/>
    <property type="match status" value="1"/>
</dbReference>
<feature type="compositionally biased region" description="Low complexity" evidence="10">
    <location>
        <begin position="70"/>
        <end position="91"/>
    </location>
</feature>
<name>A0A6V7QR85_ANACO</name>
<dbReference type="AlphaFoldDB" id="A0A6V7QR85"/>
<protein>
    <recommendedName>
        <fullName evidence="9">Protein FAR1-RELATED SEQUENCE</fullName>
    </recommendedName>
</protein>
<dbReference type="PANTHER" id="PTHR31669">
    <property type="entry name" value="PROTEIN FAR1-RELATED SEQUENCE 10-RELATED"/>
    <property type="match status" value="1"/>
</dbReference>
<keyword evidence="7" id="KW-0233">DNA recombination</keyword>
<evidence type="ECO:0000256" key="7">
    <source>
        <dbReference type="ARBA" id="ARBA00023172"/>
    </source>
</evidence>
<dbReference type="GO" id="GO:0008270">
    <property type="term" value="F:zinc ion binding"/>
    <property type="evidence" value="ECO:0007669"/>
    <property type="project" value="UniProtKB-UniRule"/>
</dbReference>
<feature type="region of interest" description="Disordered" evidence="10">
    <location>
        <begin position="44"/>
        <end position="195"/>
    </location>
</feature>
<comment type="function">
    <text evidence="9">Putative transcription activator involved in regulating light control of development.</text>
</comment>
<dbReference type="SMART" id="SM00575">
    <property type="entry name" value="ZnF_PMZ"/>
    <property type="match status" value="1"/>
</dbReference>
<keyword evidence="4 8" id="KW-0863">Zinc-finger</keyword>
<evidence type="ECO:0000256" key="4">
    <source>
        <dbReference type="ARBA" id="ARBA00022771"/>
    </source>
</evidence>
<dbReference type="GO" id="GO:0004803">
    <property type="term" value="F:transposase activity"/>
    <property type="evidence" value="ECO:0007669"/>
    <property type="project" value="InterPro"/>
</dbReference>
<accession>A0A6V7QR85</accession>
<reference evidence="12" key="1">
    <citation type="submission" date="2020-07" db="EMBL/GenBank/DDBJ databases">
        <authorList>
            <person name="Lin J."/>
        </authorList>
    </citation>
    <scope>NUCLEOTIDE SEQUENCE</scope>
</reference>
<dbReference type="PANTHER" id="PTHR31669:SF297">
    <property type="entry name" value="PROTEIN FAR1-RELATED SEQUENCE"/>
    <property type="match status" value="1"/>
</dbReference>
<evidence type="ECO:0000313" key="12">
    <source>
        <dbReference type="EMBL" id="CAD1845663.1"/>
    </source>
</evidence>
<feature type="compositionally biased region" description="Pro residues" evidence="10">
    <location>
        <begin position="92"/>
        <end position="103"/>
    </location>
</feature>
<keyword evidence="2" id="KW-0815">Transposition</keyword>
<evidence type="ECO:0000259" key="11">
    <source>
        <dbReference type="PROSITE" id="PS50966"/>
    </source>
</evidence>
<dbReference type="Pfam" id="PF03101">
    <property type="entry name" value="FAR1"/>
    <property type="match status" value="1"/>
</dbReference>
<keyword evidence="3 9" id="KW-0479">Metal-binding</keyword>
<dbReference type="InterPro" id="IPR001207">
    <property type="entry name" value="Transposase_mutator"/>
</dbReference>
<dbReference type="PROSITE" id="PS50966">
    <property type="entry name" value="ZF_SWIM"/>
    <property type="match status" value="1"/>
</dbReference>
<dbReference type="InterPro" id="IPR007527">
    <property type="entry name" value="Znf_SWIM"/>
</dbReference>
<dbReference type="GO" id="GO:0005634">
    <property type="term" value="C:nucleus"/>
    <property type="evidence" value="ECO:0007669"/>
    <property type="project" value="UniProtKB-SubCell"/>
</dbReference>
<proteinExistence type="inferred from homology"/>
<dbReference type="EMBL" id="CAJEUB010000004">
    <property type="protein sequence ID" value="CAD1845663.1"/>
    <property type="molecule type" value="Genomic_DNA"/>
</dbReference>
<feature type="domain" description="SWIM-type" evidence="11">
    <location>
        <begin position="746"/>
        <end position="782"/>
    </location>
</feature>
<dbReference type="GO" id="GO:0003677">
    <property type="term" value="F:DNA binding"/>
    <property type="evidence" value="ECO:0007669"/>
    <property type="project" value="UniProtKB-KW"/>
</dbReference>
<evidence type="ECO:0000256" key="5">
    <source>
        <dbReference type="ARBA" id="ARBA00022833"/>
    </source>
</evidence>
<comment type="similarity">
    <text evidence="1 9">Belongs to the FHY3/FAR1 family.</text>
</comment>
<keyword evidence="9" id="KW-0539">Nucleus</keyword>
<evidence type="ECO:0000256" key="8">
    <source>
        <dbReference type="PROSITE-ProRule" id="PRU00325"/>
    </source>
</evidence>
<dbReference type="GO" id="GO:0006313">
    <property type="term" value="P:DNA transposition"/>
    <property type="evidence" value="ECO:0007669"/>
    <property type="project" value="InterPro"/>
</dbReference>
<dbReference type="Pfam" id="PF04434">
    <property type="entry name" value="SWIM"/>
    <property type="match status" value="1"/>
</dbReference>
<evidence type="ECO:0000256" key="10">
    <source>
        <dbReference type="SAM" id="MobiDB-lite"/>
    </source>
</evidence>
<evidence type="ECO:0000256" key="2">
    <source>
        <dbReference type="ARBA" id="ARBA00022578"/>
    </source>
</evidence>
<dbReference type="InterPro" id="IPR006564">
    <property type="entry name" value="Znf_PMZ"/>
</dbReference>